<dbReference type="RefSeq" id="WP_099082278.1">
    <property type="nucleotide sequence ID" value="NZ_AWQQ01000024.1"/>
</dbReference>
<reference evidence="2 3" key="1">
    <citation type="submission" date="2013-09" db="EMBL/GenBank/DDBJ databases">
        <title>Biodegradation of hydrocarbons in the deep terrestrial subsurface : characterization of a microbial consortium composed of two Desulfotomaculum species originating from a deep geological formation.</title>
        <authorList>
            <person name="Aullo T."/>
            <person name="Berlendis S."/>
            <person name="Lascourreges J.-F."/>
            <person name="Dessort D."/>
            <person name="Saint-Laurent S."/>
            <person name="Schraauwers B."/>
            <person name="Mas J."/>
            <person name="Magot M."/>
            <person name="Ranchou-Peyruse A."/>
        </authorList>
    </citation>
    <scope>NUCLEOTIDE SEQUENCE [LARGE SCALE GENOMIC DNA]</scope>
    <source>
        <strain evidence="2 3">Bs107</strain>
    </source>
</reference>
<dbReference type="AlphaFoldDB" id="A0A2C6MGF6"/>
<dbReference type="InterPro" id="IPR037914">
    <property type="entry name" value="SpoVT-AbrB_sf"/>
</dbReference>
<dbReference type="SUPFAM" id="SSF89447">
    <property type="entry name" value="AbrB/MazE/MraZ-like"/>
    <property type="match status" value="1"/>
</dbReference>
<evidence type="ECO:0000259" key="1">
    <source>
        <dbReference type="SMART" id="SM00966"/>
    </source>
</evidence>
<feature type="domain" description="SpoVT-AbrB" evidence="1">
    <location>
        <begin position="4"/>
        <end position="49"/>
    </location>
</feature>
<dbReference type="NCBIfam" id="TIGR01439">
    <property type="entry name" value="lp_hng_hel_AbrB"/>
    <property type="match status" value="1"/>
</dbReference>
<dbReference type="Gene3D" id="2.10.260.10">
    <property type="match status" value="1"/>
</dbReference>
<keyword evidence="3" id="KW-1185">Reference proteome</keyword>
<sequence length="89" mass="10365">MSINKMSHKGQVVIPKHLRDKYGLKPEQNIRITEIDGHIAIIPLFDDPIKDTRGILKKTHPKITFSADELIKEYREEEKSLESHREDGF</sequence>
<comment type="caution">
    <text evidence="2">The sequence shown here is derived from an EMBL/GenBank/DDBJ whole genome shotgun (WGS) entry which is preliminary data.</text>
</comment>
<dbReference type="SMART" id="SM00966">
    <property type="entry name" value="SpoVT_AbrB"/>
    <property type="match status" value="1"/>
</dbReference>
<accession>A0A2C6MGF6</accession>
<name>A0A2C6MGF6_9FIRM</name>
<dbReference type="OrthoDB" id="9811597at2"/>
<dbReference type="Proteomes" id="UP000222564">
    <property type="component" value="Unassembled WGS sequence"/>
</dbReference>
<proteinExistence type="predicted"/>
<protein>
    <submittedName>
        <fullName evidence="2">AbrB family transcriptional regulator</fullName>
    </submittedName>
</protein>
<gene>
    <name evidence="2" type="ORF">P378_03950</name>
</gene>
<evidence type="ECO:0000313" key="2">
    <source>
        <dbReference type="EMBL" id="PHJ39308.1"/>
    </source>
</evidence>
<dbReference type="Pfam" id="PF04014">
    <property type="entry name" value="MazE_antitoxin"/>
    <property type="match status" value="1"/>
</dbReference>
<dbReference type="EMBL" id="AWQQ01000024">
    <property type="protein sequence ID" value="PHJ39308.1"/>
    <property type="molecule type" value="Genomic_DNA"/>
</dbReference>
<dbReference type="InterPro" id="IPR007159">
    <property type="entry name" value="SpoVT-AbrB_dom"/>
</dbReference>
<organism evidence="2 3">
    <name type="scientific">Desulforamulus profundi</name>
    <dbReference type="NCBI Taxonomy" id="1383067"/>
    <lineage>
        <taxon>Bacteria</taxon>
        <taxon>Bacillati</taxon>
        <taxon>Bacillota</taxon>
        <taxon>Clostridia</taxon>
        <taxon>Eubacteriales</taxon>
        <taxon>Peptococcaceae</taxon>
        <taxon>Desulforamulus</taxon>
    </lineage>
</organism>
<evidence type="ECO:0000313" key="3">
    <source>
        <dbReference type="Proteomes" id="UP000222564"/>
    </source>
</evidence>
<dbReference type="GO" id="GO:0003677">
    <property type="term" value="F:DNA binding"/>
    <property type="evidence" value="ECO:0007669"/>
    <property type="project" value="InterPro"/>
</dbReference>